<reference evidence="3 4" key="1">
    <citation type="submission" date="2023-04" db="EMBL/GenBank/DDBJ databases">
        <title>Funneling lignin-derived compounds into biodiesel using alkali-halophilic Citricoccus sp. P2.</title>
        <authorList>
            <person name="Luo C.-B."/>
        </authorList>
    </citation>
    <scope>NUCLEOTIDE SEQUENCE [LARGE SCALE GENOMIC DNA]</scope>
    <source>
        <strain evidence="3 4">P2</strain>
    </source>
</reference>
<organism evidence="3 4">
    <name type="scientific">Citricoccus muralis</name>
    <dbReference type="NCBI Taxonomy" id="169134"/>
    <lineage>
        <taxon>Bacteria</taxon>
        <taxon>Bacillati</taxon>
        <taxon>Actinomycetota</taxon>
        <taxon>Actinomycetes</taxon>
        <taxon>Micrococcales</taxon>
        <taxon>Micrococcaceae</taxon>
        <taxon>Citricoccus</taxon>
    </lineage>
</organism>
<keyword evidence="4" id="KW-1185">Reference proteome</keyword>
<sequence length="237" mass="24041">MSTSPRRIPSRLPAYSTEATARQLQPAPVGTPTPRSAPRAPLRAVPDQLRSTPKWMISTCVAALLAALITVLTVNITISNRQYELVELRSSQQEITQTNEALAQEVAYVSAPQNVAAKAVELGMVLPGATASIDLETGTVTGVASTATEENKPTGFVGAPTVASGQGTPAQAPATDEATAADSEASVEAPVTEASGGSNETADAAEDTAANAGSETSGQADLNGGTLQAPQMSQLGG</sequence>
<gene>
    <name evidence="3" type="ORF">P8192_08800</name>
</gene>
<evidence type="ECO:0000313" key="3">
    <source>
        <dbReference type="EMBL" id="WFP15510.1"/>
    </source>
</evidence>
<feature type="compositionally biased region" description="Low complexity" evidence="1">
    <location>
        <begin position="168"/>
        <end position="189"/>
    </location>
</feature>
<dbReference type="RefSeq" id="WP_278156302.1">
    <property type="nucleotide sequence ID" value="NZ_CP121252.1"/>
</dbReference>
<dbReference type="Proteomes" id="UP001219037">
    <property type="component" value="Chromosome"/>
</dbReference>
<feature type="region of interest" description="Disordered" evidence="1">
    <location>
        <begin position="1"/>
        <end position="43"/>
    </location>
</feature>
<evidence type="ECO:0000313" key="4">
    <source>
        <dbReference type="Proteomes" id="UP001219037"/>
    </source>
</evidence>
<name>A0ABY8H361_9MICC</name>
<dbReference type="EMBL" id="CP121252">
    <property type="protein sequence ID" value="WFP15510.1"/>
    <property type="molecule type" value="Genomic_DNA"/>
</dbReference>
<keyword evidence="2" id="KW-0812">Transmembrane</keyword>
<evidence type="ECO:0000256" key="2">
    <source>
        <dbReference type="SAM" id="Phobius"/>
    </source>
</evidence>
<proteinExistence type="predicted"/>
<feature type="compositionally biased region" description="Polar residues" evidence="1">
    <location>
        <begin position="213"/>
        <end position="237"/>
    </location>
</feature>
<evidence type="ECO:0000256" key="1">
    <source>
        <dbReference type="SAM" id="MobiDB-lite"/>
    </source>
</evidence>
<feature type="transmembrane region" description="Helical" evidence="2">
    <location>
        <begin position="55"/>
        <end position="78"/>
    </location>
</feature>
<feature type="region of interest" description="Disordered" evidence="1">
    <location>
        <begin position="151"/>
        <end position="237"/>
    </location>
</feature>
<protein>
    <recommendedName>
        <fullName evidence="5">Cell division protein FtsL</fullName>
    </recommendedName>
</protein>
<feature type="compositionally biased region" description="Low complexity" evidence="1">
    <location>
        <begin position="199"/>
        <end position="212"/>
    </location>
</feature>
<keyword evidence="2" id="KW-0472">Membrane</keyword>
<evidence type="ECO:0008006" key="5">
    <source>
        <dbReference type="Google" id="ProtNLM"/>
    </source>
</evidence>
<accession>A0ABY8H361</accession>
<keyword evidence="2" id="KW-1133">Transmembrane helix</keyword>